<evidence type="ECO:0000259" key="5">
    <source>
        <dbReference type="Pfam" id="PF08281"/>
    </source>
</evidence>
<name>A0A395LK87_9SPHN</name>
<dbReference type="PANTHER" id="PTHR43133">
    <property type="entry name" value="RNA POLYMERASE ECF-TYPE SIGMA FACTO"/>
    <property type="match status" value="1"/>
</dbReference>
<evidence type="ECO:0000256" key="4">
    <source>
        <dbReference type="ARBA" id="ARBA00023163"/>
    </source>
</evidence>
<evidence type="ECO:0000256" key="2">
    <source>
        <dbReference type="ARBA" id="ARBA00023015"/>
    </source>
</evidence>
<accession>A0A395LK87</accession>
<dbReference type="PANTHER" id="PTHR43133:SF63">
    <property type="entry name" value="RNA POLYMERASE SIGMA FACTOR FECI-RELATED"/>
    <property type="match status" value="1"/>
</dbReference>
<dbReference type="GO" id="GO:0016987">
    <property type="term" value="F:sigma factor activity"/>
    <property type="evidence" value="ECO:0007669"/>
    <property type="project" value="UniProtKB-KW"/>
</dbReference>
<dbReference type="InterPro" id="IPR039425">
    <property type="entry name" value="RNA_pol_sigma-70-like"/>
</dbReference>
<dbReference type="Gene3D" id="1.10.1740.10">
    <property type="match status" value="1"/>
</dbReference>
<keyword evidence="4" id="KW-0804">Transcription</keyword>
<keyword evidence="3" id="KW-0731">Sigma factor</keyword>
<dbReference type="InterPro" id="IPR013325">
    <property type="entry name" value="RNA_pol_sigma_r2"/>
</dbReference>
<organism evidence="6 7">
    <name type="scientific">Alteriqipengyuania lutimaris</name>
    <dbReference type="NCBI Taxonomy" id="1538146"/>
    <lineage>
        <taxon>Bacteria</taxon>
        <taxon>Pseudomonadati</taxon>
        <taxon>Pseudomonadota</taxon>
        <taxon>Alphaproteobacteria</taxon>
        <taxon>Sphingomonadales</taxon>
        <taxon>Erythrobacteraceae</taxon>
        <taxon>Alteriqipengyuania</taxon>
    </lineage>
</organism>
<dbReference type="GO" id="GO:0003677">
    <property type="term" value="F:DNA binding"/>
    <property type="evidence" value="ECO:0007669"/>
    <property type="project" value="InterPro"/>
</dbReference>
<dbReference type="AlphaFoldDB" id="A0A395LK87"/>
<evidence type="ECO:0000256" key="1">
    <source>
        <dbReference type="ARBA" id="ARBA00010641"/>
    </source>
</evidence>
<comment type="similarity">
    <text evidence="1">Belongs to the sigma-70 factor family. ECF subfamily.</text>
</comment>
<gene>
    <name evidence="6" type="ORF">DL238_07075</name>
</gene>
<evidence type="ECO:0000313" key="6">
    <source>
        <dbReference type="EMBL" id="RDS77393.1"/>
    </source>
</evidence>
<evidence type="ECO:0000313" key="7">
    <source>
        <dbReference type="Proteomes" id="UP000254101"/>
    </source>
</evidence>
<dbReference type="GO" id="GO:0006352">
    <property type="term" value="P:DNA-templated transcription initiation"/>
    <property type="evidence" value="ECO:0007669"/>
    <property type="project" value="InterPro"/>
</dbReference>
<keyword evidence="7" id="KW-1185">Reference proteome</keyword>
<dbReference type="NCBIfam" id="TIGR02937">
    <property type="entry name" value="sigma70-ECF"/>
    <property type="match status" value="1"/>
</dbReference>
<dbReference type="RefSeq" id="WP_115491611.1">
    <property type="nucleotide sequence ID" value="NZ_JACHWW010000001.1"/>
</dbReference>
<proteinExistence type="inferred from homology"/>
<dbReference type="InterPro" id="IPR013249">
    <property type="entry name" value="RNA_pol_sigma70_r4_t2"/>
</dbReference>
<dbReference type="InterPro" id="IPR014284">
    <property type="entry name" value="RNA_pol_sigma-70_dom"/>
</dbReference>
<feature type="domain" description="RNA polymerase sigma factor 70 region 4 type 2" evidence="5">
    <location>
        <begin position="105"/>
        <end position="151"/>
    </location>
</feature>
<dbReference type="OrthoDB" id="9794372at2"/>
<dbReference type="SUPFAM" id="SSF88946">
    <property type="entry name" value="Sigma2 domain of RNA polymerase sigma factors"/>
    <property type="match status" value="1"/>
</dbReference>
<dbReference type="InterPro" id="IPR036388">
    <property type="entry name" value="WH-like_DNA-bd_sf"/>
</dbReference>
<sequence length="157" mass="17794">MSRIPEMLEKARRAVLRRGLSREDADEIVHEAFIKIDAYAQASEVRSQEGLLVSTAINLSIDSQRRDARAPFVQHPNVQLVSSNDPDPADILDARARLEHLSAGVAHLNERTRRILLLRRLDNLSYAEIAEREQMSVAAVEKQVARATLKLMQWMES</sequence>
<dbReference type="SUPFAM" id="SSF88659">
    <property type="entry name" value="Sigma3 and sigma4 domains of RNA polymerase sigma factors"/>
    <property type="match status" value="1"/>
</dbReference>
<dbReference type="InterPro" id="IPR013324">
    <property type="entry name" value="RNA_pol_sigma_r3/r4-like"/>
</dbReference>
<comment type="caution">
    <text evidence="6">The sequence shown here is derived from an EMBL/GenBank/DDBJ whole genome shotgun (WGS) entry which is preliminary data.</text>
</comment>
<dbReference type="Gene3D" id="1.10.10.10">
    <property type="entry name" value="Winged helix-like DNA-binding domain superfamily/Winged helix DNA-binding domain"/>
    <property type="match status" value="1"/>
</dbReference>
<dbReference type="Pfam" id="PF08281">
    <property type="entry name" value="Sigma70_r4_2"/>
    <property type="match status" value="1"/>
</dbReference>
<reference evidence="6 7" key="1">
    <citation type="submission" date="2018-07" db="EMBL/GenBank/DDBJ databases">
        <title>Erythrobacter nanhaiensis sp. nov., a novel member of the genus Erythrobacter isolated from the South China Sea.</title>
        <authorList>
            <person name="Chen X."/>
            <person name="Liu J."/>
        </authorList>
    </citation>
    <scope>NUCLEOTIDE SEQUENCE [LARGE SCALE GENOMIC DNA]</scope>
    <source>
        <strain evidence="6 7">S-5</strain>
    </source>
</reference>
<keyword evidence="2" id="KW-0805">Transcription regulation</keyword>
<dbReference type="EMBL" id="QRBB01000001">
    <property type="protein sequence ID" value="RDS77393.1"/>
    <property type="molecule type" value="Genomic_DNA"/>
</dbReference>
<dbReference type="Proteomes" id="UP000254101">
    <property type="component" value="Unassembled WGS sequence"/>
</dbReference>
<evidence type="ECO:0000256" key="3">
    <source>
        <dbReference type="ARBA" id="ARBA00023082"/>
    </source>
</evidence>
<protein>
    <submittedName>
        <fullName evidence="6">RNA polymerase subunit sigma-70</fullName>
    </submittedName>
</protein>